<protein>
    <submittedName>
        <fullName evidence="1">Uncharacterized protein</fullName>
    </submittedName>
</protein>
<evidence type="ECO:0000313" key="1">
    <source>
        <dbReference type="EMBL" id="EJW98896.1"/>
    </source>
</evidence>
<proteinExistence type="predicted"/>
<organism evidence="1">
    <name type="scientific">gut metagenome</name>
    <dbReference type="NCBI Taxonomy" id="749906"/>
    <lineage>
        <taxon>unclassified sequences</taxon>
        <taxon>metagenomes</taxon>
        <taxon>organismal metagenomes</taxon>
    </lineage>
</organism>
<name>J9FV76_9ZZZZ</name>
<sequence length="53" mass="5954">MTCSISLSSVLVTVPWLPFQISSTRFFRKPVFSTFNSCLLMRKGFIVIGHSSV</sequence>
<dbReference type="AlphaFoldDB" id="J9FV76"/>
<dbReference type="EMBL" id="AMCI01004053">
    <property type="protein sequence ID" value="EJW98896.1"/>
    <property type="molecule type" value="Genomic_DNA"/>
</dbReference>
<accession>J9FV76</accession>
<gene>
    <name evidence="1" type="ORF">EVA_12999</name>
</gene>
<reference evidence="1" key="1">
    <citation type="journal article" date="2012" name="PLoS ONE">
        <title>Gene sets for utilization of primary and secondary nutrition supplies in the distal gut of endangered iberian lynx.</title>
        <authorList>
            <person name="Alcaide M."/>
            <person name="Messina E."/>
            <person name="Richter M."/>
            <person name="Bargiela R."/>
            <person name="Peplies J."/>
            <person name="Huws S.A."/>
            <person name="Newbold C.J."/>
            <person name="Golyshin P.N."/>
            <person name="Simon M.A."/>
            <person name="Lopez G."/>
            <person name="Yakimov M.M."/>
            <person name="Ferrer M."/>
        </authorList>
    </citation>
    <scope>NUCLEOTIDE SEQUENCE</scope>
</reference>
<comment type="caution">
    <text evidence="1">The sequence shown here is derived from an EMBL/GenBank/DDBJ whole genome shotgun (WGS) entry which is preliminary data.</text>
</comment>